<dbReference type="Gene3D" id="1.20.58.1030">
    <property type="match status" value="1"/>
</dbReference>
<organism evidence="12 13">
    <name type="scientific">Paralvinella palmiformis</name>
    <dbReference type="NCBI Taxonomy" id="53620"/>
    <lineage>
        <taxon>Eukaryota</taxon>
        <taxon>Metazoa</taxon>
        <taxon>Spiralia</taxon>
        <taxon>Lophotrochozoa</taxon>
        <taxon>Annelida</taxon>
        <taxon>Polychaeta</taxon>
        <taxon>Sedentaria</taxon>
        <taxon>Canalipalpata</taxon>
        <taxon>Terebellida</taxon>
        <taxon>Terebelliformia</taxon>
        <taxon>Alvinellidae</taxon>
        <taxon>Paralvinella</taxon>
    </lineage>
</organism>
<evidence type="ECO:0000259" key="10">
    <source>
        <dbReference type="Pfam" id="PF05916"/>
    </source>
</evidence>
<dbReference type="PANTHER" id="PTHR12914:SF2">
    <property type="entry name" value="DNA REPLICATION COMPLEX GINS PROTEIN PSF1"/>
    <property type="match status" value="1"/>
</dbReference>
<protein>
    <recommendedName>
        <fullName evidence="4 9">DNA replication complex GINS protein PSF1</fullName>
    </recommendedName>
</protein>
<dbReference type="SUPFAM" id="SSF158573">
    <property type="entry name" value="GINS helical bundle-like"/>
    <property type="match status" value="1"/>
</dbReference>
<dbReference type="CDD" id="cd21696">
    <property type="entry name" value="GINS_B_Psf1"/>
    <property type="match status" value="1"/>
</dbReference>
<keyword evidence="6 9" id="KW-0235">DNA replication</keyword>
<evidence type="ECO:0000256" key="4">
    <source>
        <dbReference type="ARBA" id="ARBA00015143"/>
    </source>
</evidence>
<dbReference type="AlphaFoldDB" id="A0AAD9J6J3"/>
<dbReference type="CDD" id="cd11710">
    <property type="entry name" value="GINS_A_psf1"/>
    <property type="match status" value="1"/>
</dbReference>
<dbReference type="Pfam" id="PF05916">
    <property type="entry name" value="Sld5"/>
    <property type="match status" value="1"/>
</dbReference>
<evidence type="ECO:0000256" key="2">
    <source>
        <dbReference type="ARBA" id="ARBA00004286"/>
    </source>
</evidence>
<dbReference type="InterPro" id="IPR056783">
    <property type="entry name" value="PSF1_C"/>
</dbReference>
<dbReference type="InterPro" id="IPR036224">
    <property type="entry name" value="GINS_bundle-like_dom_sf"/>
</dbReference>
<evidence type="ECO:0000256" key="5">
    <source>
        <dbReference type="ARBA" id="ARBA00022454"/>
    </source>
</evidence>
<evidence type="ECO:0000259" key="11">
    <source>
        <dbReference type="Pfam" id="PF24997"/>
    </source>
</evidence>
<sequence>MSLIRHSLYVGVVEKPPPPPLTEEQYGEMEPKYPEGGHYLSVLRPHGDDCVRQVFEEMRALFEQNQQDVEKALDGAQAEMFPGIRMRHAALERNKRCVLAYVYNRLQKIAQMRWEFGSVLPADIKYNLAEQEVQWFIKYTKCLATYMRSVRAEGGLDLTQDLKPPKSLYIEVRCLMDHGEFETQDGGVILLKKNSQHFLLRSECEHLIRQGVLEHSVH</sequence>
<evidence type="ECO:0000313" key="12">
    <source>
        <dbReference type="EMBL" id="KAK2147299.1"/>
    </source>
</evidence>
<evidence type="ECO:0000256" key="6">
    <source>
        <dbReference type="ARBA" id="ARBA00022705"/>
    </source>
</evidence>
<dbReference type="FunFam" id="1.20.58.1030:FF:000001">
    <property type="entry name" value="DNA replication complex GINS protein PSF1"/>
    <property type="match status" value="1"/>
</dbReference>
<comment type="subunit">
    <text evidence="9">Component of the GINS complex.</text>
</comment>
<accession>A0AAD9J6J3</accession>
<keyword evidence="13" id="KW-1185">Reference proteome</keyword>
<dbReference type="InterPro" id="IPR005339">
    <property type="entry name" value="GINS_Psf1"/>
</dbReference>
<dbReference type="EMBL" id="JAODUP010000561">
    <property type="protein sequence ID" value="KAK2147299.1"/>
    <property type="molecule type" value="Genomic_DNA"/>
</dbReference>
<comment type="function">
    <text evidence="9">Required for correct functioning of the GINS complex, a complex that plays an essential role in the initiation of DNA replication, and progression of DNA replication forks. GINS complex seems to bind preferentially to single-stranded DNA.</text>
</comment>
<reference evidence="12" key="1">
    <citation type="journal article" date="2023" name="Mol. Biol. Evol.">
        <title>Third-Generation Sequencing Reveals the Adaptive Role of the Epigenome in Three Deep-Sea Polychaetes.</title>
        <authorList>
            <person name="Perez M."/>
            <person name="Aroh O."/>
            <person name="Sun Y."/>
            <person name="Lan Y."/>
            <person name="Juniper S.K."/>
            <person name="Young C.R."/>
            <person name="Angers B."/>
            <person name="Qian P.Y."/>
        </authorList>
    </citation>
    <scope>NUCLEOTIDE SEQUENCE</scope>
    <source>
        <strain evidence="12">P08H-3</strain>
    </source>
</reference>
<dbReference type="InterPro" id="IPR021151">
    <property type="entry name" value="GINS_A"/>
</dbReference>
<evidence type="ECO:0000256" key="3">
    <source>
        <dbReference type="ARBA" id="ARBA00006677"/>
    </source>
</evidence>
<comment type="caution">
    <text evidence="12">The sequence shown here is derived from an EMBL/GenBank/DDBJ whole genome shotgun (WGS) entry which is preliminary data.</text>
</comment>
<feature type="domain" description="DNA replication complex GINS protein PSF1 C-terminal" evidence="11">
    <location>
        <begin position="166"/>
        <end position="217"/>
    </location>
</feature>
<evidence type="ECO:0000313" key="13">
    <source>
        <dbReference type="Proteomes" id="UP001208570"/>
    </source>
</evidence>
<name>A0AAD9J6J3_9ANNE</name>
<dbReference type="Pfam" id="PF24997">
    <property type="entry name" value="PSF1_C"/>
    <property type="match status" value="1"/>
</dbReference>
<dbReference type="Proteomes" id="UP001208570">
    <property type="component" value="Unassembled WGS sequence"/>
</dbReference>
<comment type="subcellular location">
    <subcellularLocation>
        <location evidence="2">Chromosome</location>
    </subcellularLocation>
    <subcellularLocation>
        <location evidence="1 9">Nucleus</location>
    </subcellularLocation>
</comment>
<evidence type="ECO:0000256" key="9">
    <source>
        <dbReference type="RuleBase" id="RU368085"/>
    </source>
</evidence>
<keyword evidence="7 9" id="KW-0539">Nucleus</keyword>
<dbReference type="PANTHER" id="PTHR12914">
    <property type="entry name" value="PARTNER OF SLD5"/>
    <property type="match status" value="1"/>
</dbReference>
<evidence type="ECO:0000256" key="8">
    <source>
        <dbReference type="ARBA" id="ARBA00045258"/>
    </source>
</evidence>
<keyword evidence="5" id="KW-0158">Chromosome</keyword>
<dbReference type="GO" id="GO:0000811">
    <property type="term" value="C:GINS complex"/>
    <property type="evidence" value="ECO:0007669"/>
    <property type="project" value="UniProtKB-UniRule"/>
</dbReference>
<evidence type="ECO:0000256" key="1">
    <source>
        <dbReference type="ARBA" id="ARBA00004123"/>
    </source>
</evidence>
<evidence type="ECO:0000256" key="7">
    <source>
        <dbReference type="ARBA" id="ARBA00023242"/>
    </source>
</evidence>
<comment type="similarity">
    <text evidence="3 9">Belongs to the GINS1/PSF1 family.</text>
</comment>
<feature type="domain" description="GINS subunit" evidence="10">
    <location>
        <begin position="70"/>
        <end position="150"/>
    </location>
</feature>
<gene>
    <name evidence="12" type="ORF">LSH36_561g03098</name>
</gene>
<dbReference type="GO" id="GO:1902983">
    <property type="term" value="P:DNA strand elongation involved in mitotic DNA replication"/>
    <property type="evidence" value="ECO:0007669"/>
    <property type="project" value="TreeGrafter"/>
</dbReference>
<proteinExistence type="inferred from homology"/>
<comment type="function">
    <text evidence="8">Required for correct functioning of the GINS complex, a complex that plays an essential role in the initiation of DNA replication, and progression of DNA replication forks. GINS complex is a core component of CDC45-MCM-GINS (CMG) helicase, the molecular machine that unwinds template DNA during replication, and around which the replisome is built.</text>
</comment>